<evidence type="ECO:0000259" key="1">
    <source>
        <dbReference type="Pfam" id="PF01789"/>
    </source>
</evidence>
<sequence length="230" mass="25965">MASLSSYICSTPIQLSKVNSSPVAMSSVVRTISKDFMTTEKDCSIRRTMLVGLGALSTNFLLARFTLAKEGRDKYKSFVDVTDGYSYVYPSDWRDFDFLGHDSAFKDRIAALQHVRVGFIPTTKNDVHDLGPMEEVIFDLVTNVYSAPNQKPTIFDMQERTIDGKNYWTFEYELQSSGYARTAFATIAIGNGRYYTLVVGANQRRWSRLRDLLKVVADSFKILDIKPAAV</sequence>
<dbReference type="EMBL" id="KM584163">
    <property type="protein sequence ID" value="AKG62263.1"/>
    <property type="molecule type" value="mRNA"/>
</dbReference>
<dbReference type="InterPro" id="IPR016123">
    <property type="entry name" value="Mog1/PsbP_a/b/a-sand"/>
</dbReference>
<evidence type="ECO:0000313" key="2">
    <source>
        <dbReference type="EMBL" id="AKG62263.1"/>
    </source>
</evidence>
<protein>
    <submittedName>
        <fullName evidence="2">PsbP-like protein 2</fullName>
    </submittedName>
</protein>
<gene>
    <name evidence="2" type="primary">PPL2</name>
</gene>
<dbReference type="AlphaFoldDB" id="A0A0F7GYB8"/>
<dbReference type="PANTHER" id="PTHR31407:SF10">
    <property type="entry name" value="PHOTOSYNTHETIC NDH SUBUNIT OF LUMENAL LOCATION 1, CHLOROPLASTIC"/>
    <property type="match status" value="1"/>
</dbReference>
<dbReference type="NCBIfam" id="NF040946">
    <property type="entry name" value="PSII_PsbP"/>
    <property type="match status" value="1"/>
</dbReference>
<dbReference type="GO" id="GO:0009654">
    <property type="term" value="C:photosystem II oxygen evolving complex"/>
    <property type="evidence" value="ECO:0007669"/>
    <property type="project" value="InterPro"/>
</dbReference>
<dbReference type="Gene3D" id="3.40.1000.10">
    <property type="entry name" value="Mog1/PsbP, alpha/beta/alpha sandwich"/>
    <property type="match status" value="1"/>
</dbReference>
<feature type="domain" description="PsbP C-terminal" evidence="1">
    <location>
        <begin position="74"/>
        <end position="222"/>
    </location>
</feature>
<dbReference type="GO" id="GO:0015979">
    <property type="term" value="P:photosynthesis"/>
    <property type="evidence" value="ECO:0007669"/>
    <property type="project" value="InterPro"/>
</dbReference>
<dbReference type="Pfam" id="PF01789">
    <property type="entry name" value="PsbP"/>
    <property type="match status" value="1"/>
</dbReference>
<organism evidence="2">
    <name type="scientific">Masdevallia picturata</name>
    <dbReference type="NCBI Taxonomy" id="125444"/>
    <lineage>
        <taxon>Eukaryota</taxon>
        <taxon>Viridiplantae</taxon>
        <taxon>Streptophyta</taxon>
        <taxon>Embryophyta</taxon>
        <taxon>Tracheophyta</taxon>
        <taxon>Spermatophyta</taxon>
        <taxon>Magnoliopsida</taxon>
        <taxon>Liliopsida</taxon>
        <taxon>Asparagales</taxon>
        <taxon>Orchidaceae</taxon>
        <taxon>Epidendroideae</taxon>
        <taxon>Epidendreae</taxon>
        <taxon>Pleurothallidinae</taxon>
        <taxon>Masdevallia</taxon>
    </lineage>
</organism>
<name>A0A0F7GYB8_9ASPA</name>
<dbReference type="PANTHER" id="PTHR31407">
    <property type="match status" value="1"/>
</dbReference>
<reference evidence="2" key="1">
    <citation type="journal article" date="2015" name="BMC Plant Biol.">
        <title>NDH expression marks major transitions in plant evolution and reveals coordinate intracellular gene loss.</title>
        <authorList>
            <person name="Ruhlman T.A."/>
            <person name="Chang W.J."/>
            <person name="Chen J.J."/>
            <person name="Huang Y.T."/>
            <person name="Chan M.T."/>
            <person name="Zhang J."/>
            <person name="Liao D.C."/>
            <person name="Blazier J.C."/>
            <person name="Jin X."/>
            <person name="Shih M.C."/>
            <person name="Jansen R.K."/>
            <person name="Lin C.S."/>
        </authorList>
    </citation>
    <scope>NUCLEOTIDE SEQUENCE</scope>
</reference>
<dbReference type="GO" id="GO:0019898">
    <property type="term" value="C:extrinsic component of membrane"/>
    <property type="evidence" value="ECO:0007669"/>
    <property type="project" value="InterPro"/>
</dbReference>
<dbReference type="GO" id="GO:0005509">
    <property type="term" value="F:calcium ion binding"/>
    <property type="evidence" value="ECO:0007669"/>
    <property type="project" value="InterPro"/>
</dbReference>
<proteinExistence type="evidence at transcript level"/>
<accession>A0A0F7GYB8</accession>
<dbReference type="SUPFAM" id="SSF55724">
    <property type="entry name" value="Mog1p/PsbP-like"/>
    <property type="match status" value="1"/>
</dbReference>
<dbReference type="InterPro" id="IPR002683">
    <property type="entry name" value="PsbP_C"/>
</dbReference>